<proteinExistence type="predicted"/>
<accession>A0A918TDT7</accession>
<organism evidence="1 2">
    <name type="scientific">Roseibacillus persicicus</name>
    <dbReference type="NCBI Taxonomy" id="454148"/>
    <lineage>
        <taxon>Bacteria</taxon>
        <taxon>Pseudomonadati</taxon>
        <taxon>Verrucomicrobiota</taxon>
        <taxon>Verrucomicrobiia</taxon>
        <taxon>Verrucomicrobiales</taxon>
        <taxon>Verrucomicrobiaceae</taxon>
        <taxon>Roseibacillus</taxon>
    </lineage>
</organism>
<protein>
    <recommendedName>
        <fullName evidence="3">Tat pathway signal protein</fullName>
    </recommendedName>
</protein>
<name>A0A918TDT7_9BACT</name>
<reference evidence="1" key="2">
    <citation type="submission" date="2020-09" db="EMBL/GenBank/DDBJ databases">
        <authorList>
            <person name="Sun Q."/>
            <person name="Kim S."/>
        </authorList>
    </citation>
    <scope>NUCLEOTIDE SEQUENCE</scope>
    <source>
        <strain evidence="1">KCTC 12988</strain>
    </source>
</reference>
<comment type="caution">
    <text evidence="1">The sequence shown here is derived from an EMBL/GenBank/DDBJ whole genome shotgun (WGS) entry which is preliminary data.</text>
</comment>
<evidence type="ECO:0008006" key="3">
    <source>
        <dbReference type="Google" id="ProtNLM"/>
    </source>
</evidence>
<gene>
    <name evidence="1" type="ORF">GCM10007100_02740</name>
</gene>
<reference evidence="1" key="1">
    <citation type="journal article" date="2014" name="Int. J. Syst. Evol. Microbiol.">
        <title>Complete genome sequence of Corynebacterium casei LMG S-19264T (=DSM 44701T), isolated from a smear-ripened cheese.</title>
        <authorList>
            <consortium name="US DOE Joint Genome Institute (JGI-PGF)"/>
            <person name="Walter F."/>
            <person name="Albersmeier A."/>
            <person name="Kalinowski J."/>
            <person name="Ruckert C."/>
        </authorList>
    </citation>
    <scope>NUCLEOTIDE SEQUENCE</scope>
    <source>
        <strain evidence="1">KCTC 12988</strain>
    </source>
</reference>
<dbReference type="EMBL" id="BMXI01000001">
    <property type="protein sequence ID" value="GHC41423.1"/>
    <property type="molecule type" value="Genomic_DNA"/>
</dbReference>
<dbReference type="Proteomes" id="UP000644507">
    <property type="component" value="Unassembled WGS sequence"/>
</dbReference>
<dbReference type="InterPro" id="IPR010869">
    <property type="entry name" value="DUF1501"/>
</dbReference>
<evidence type="ECO:0000313" key="2">
    <source>
        <dbReference type="Proteomes" id="UP000644507"/>
    </source>
</evidence>
<dbReference type="AlphaFoldDB" id="A0A918TDT7"/>
<evidence type="ECO:0000313" key="1">
    <source>
        <dbReference type="EMBL" id="GHC41423.1"/>
    </source>
</evidence>
<sequence>MKSLKSRRQFLGEASCASIGCISTLSSLLNLKLANQAAASSLTAGDDCKTLVCVLLAGGCDTFNLLVRRDAEYDTYAASRTNMALGHNAGGASALLNLNQAPDNDGNQYGLHPSCPELAEMFNGTGAFSGHGRRLSFVANIGTLVQPLTVAQYTDPNNTVPVPKSLFSHIDQINQWQTSLPQGIPELTGWAGRMADLLHSSYNTEATSMSISLAGNNVFQIGKQTLQLAITSNGALLPSGNTPSLNSTTGRKNLGIDSLISATYNNMIQDAFASHMRSSFNAQEAFKAVYDAIDTSSVPSALEDTLNSSNIGKQLYTAAKTIKARQELGLRRNTIFIQRGGWDHHGELLNTQAGMLAELSEAIAAYQQVLEIFGVAEDVISFTASDFGRTLRSNGRGTDHAWGGNQMIWGAPVAAGKVHGTFPDLALSENGGADDIGLGGRILPTTSTDKFFGEMATWFGVGSGDMPAVLPNLSNFSTEPDLNLLG</sequence>
<dbReference type="PANTHER" id="PTHR43737:SF1">
    <property type="entry name" value="DUF1501 DOMAIN-CONTAINING PROTEIN"/>
    <property type="match status" value="1"/>
</dbReference>
<dbReference type="RefSeq" id="WP_189566625.1">
    <property type="nucleotide sequence ID" value="NZ_BMXI01000001.1"/>
</dbReference>
<keyword evidence="2" id="KW-1185">Reference proteome</keyword>
<dbReference type="Pfam" id="PF07394">
    <property type="entry name" value="DUF1501"/>
    <property type="match status" value="1"/>
</dbReference>
<dbReference type="PANTHER" id="PTHR43737">
    <property type="entry name" value="BLL7424 PROTEIN"/>
    <property type="match status" value="1"/>
</dbReference>